<accession>A0AAD5JY93</accession>
<reference evidence="1" key="1">
    <citation type="journal article" date="2022" name="IScience">
        <title>Evolution of zygomycete secretomes and the origins of terrestrial fungal ecologies.</title>
        <authorList>
            <person name="Chang Y."/>
            <person name="Wang Y."/>
            <person name="Mondo S."/>
            <person name="Ahrendt S."/>
            <person name="Andreopoulos W."/>
            <person name="Barry K."/>
            <person name="Beard J."/>
            <person name="Benny G.L."/>
            <person name="Blankenship S."/>
            <person name="Bonito G."/>
            <person name="Cuomo C."/>
            <person name="Desiro A."/>
            <person name="Gervers K.A."/>
            <person name="Hundley H."/>
            <person name="Kuo A."/>
            <person name="LaButti K."/>
            <person name="Lang B.F."/>
            <person name="Lipzen A."/>
            <person name="O'Donnell K."/>
            <person name="Pangilinan J."/>
            <person name="Reynolds N."/>
            <person name="Sandor L."/>
            <person name="Smith M.E."/>
            <person name="Tsang A."/>
            <person name="Grigoriev I.V."/>
            <person name="Stajich J.E."/>
            <person name="Spatafora J.W."/>
        </authorList>
    </citation>
    <scope>NUCLEOTIDE SEQUENCE</scope>
    <source>
        <strain evidence="1">RSA 2281</strain>
    </source>
</reference>
<evidence type="ECO:0000313" key="1">
    <source>
        <dbReference type="EMBL" id="KAI9260553.1"/>
    </source>
</evidence>
<evidence type="ECO:0000313" key="2">
    <source>
        <dbReference type="Proteomes" id="UP001209540"/>
    </source>
</evidence>
<keyword evidence="2" id="KW-1185">Reference proteome</keyword>
<organism evidence="1 2">
    <name type="scientific">Phascolomyces articulosus</name>
    <dbReference type="NCBI Taxonomy" id="60185"/>
    <lineage>
        <taxon>Eukaryota</taxon>
        <taxon>Fungi</taxon>
        <taxon>Fungi incertae sedis</taxon>
        <taxon>Mucoromycota</taxon>
        <taxon>Mucoromycotina</taxon>
        <taxon>Mucoromycetes</taxon>
        <taxon>Mucorales</taxon>
        <taxon>Lichtheimiaceae</taxon>
        <taxon>Phascolomyces</taxon>
    </lineage>
</organism>
<sequence>MMIISKNNHPILYQRCNNNSPCNIPVSNRHLTYNSNTVLQDSPLNSHNHHVTYFI</sequence>
<gene>
    <name evidence="1" type="ORF">BDA99DRAFT_512439</name>
</gene>
<reference evidence="1" key="2">
    <citation type="submission" date="2023-02" db="EMBL/GenBank/DDBJ databases">
        <authorList>
            <consortium name="DOE Joint Genome Institute"/>
            <person name="Mondo S.J."/>
            <person name="Chang Y."/>
            <person name="Wang Y."/>
            <person name="Ahrendt S."/>
            <person name="Andreopoulos W."/>
            <person name="Barry K."/>
            <person name="Beard J."/>
            <person name="Benny G.L."/>
            <person name="Blankenship S."/>
            <person name="Bonito G."/>
            <person name="Cuomo C."/>
            <person name="Desiro A."/>
            <person name="Gervers K.A."/>
            <person name="Hundley H."/>
            <person name="Kuo A."/>
            <person name="LaButti K."/>
            <person name="Lang B.F."/>
            <person name="Lipzen A."/>
            <person name="O'Donnell K."/>
            <person name="Pangilinan J."/>
            <person name="Reynolds N."/>
            <person name="Sandor L."/>
            <person name="Smith M.W."/>
            <person name="Tsang A."/>
            <person name="Grigoriev I.V."/>
            <person name="Stajich J.E."/>
            <person name="Spatafora J.W."/>
        </authorList>
    </citation>
    <scope>NUCLEOTIDE SEQUENCE</scope>
    <source>
        <strain evidence="1">RSA 2281</strain>
    </source>
</reference>
<dbReference type="EMBL" id="JAIXMP010000016">
    <property type="protein sequence ID" value="KAI9260553.1"/>
    <property type="molecule type" value="Genomic_DNA"/>
</dbReference>
<comment type="caution">
    <text evidence="1">The sequence shown here is derived from an EMBL/GenBank/DDBJ whole genome shotgun (WGS) entry which is preliminary data.</text>
</comment>
<proteinExistence type="predicted"/>
<name>A0AAD5JY93_9FUNG</name>
<dbReference type="Proteomes" id="UP001209540">
    <property type="component" value="Unassembled WGS sequence"/>
</dbReference>
<dbReference type="AlphaFoldDB" id="A0AAD5JY93"/>
<protein>
    <submittedName>
        <fullName evidence="1">Uncharacterized protein</fullName>
    </submittedName>
</protein>